<evidence type="ECO:0000256" key="1">
    <source>
        <dbReference type="ARBA" id="ARBA00009528"/>
    </source>
</evidence>
<evidence type="ECO:0000256" key="4">
    <source>
        <dbReference type="ARBA" id="ARBA00022801"/>
    </source>
</evidence>
<reference evidence="10 11" key="1">
    <citation type="submission" date="2018-06" db="EMBL/GenBank/DDBJ databases">
        <title>Genomic Encyclopedia of Archaeal and Bacterial Type Strains, Phase II (KMG-II): from individual species to whole genera.</title>
        <authorList>
            <person name="Goeker M."/>
        </authorList>
    </citation>
    <scope>NUCLEOTIDE SEQUENCE [LARGE SCALE GENOMIC DNA]</scope>
    <source>
        <strain evidence="10 11">ATCC 29103</strain>
    </source>
</reference>
<evidence type="ECO:0000256" key="7">
    <source>
        <dbReference type="ARBA" id="ARBA00050021"/>
    </source>
</evidence>
<dbReference type="PRINTS" id="PR00481">
    <property type="entry name" value="LAMNOPPTDASE"/>
</dbReference>
<evidence type="ECO:0000259" key="9">
    <source>
        <dbReference type="Pfam" id="PF00883"/>
    </source>
</evidence>
<comment type="similarity">
    <text evidence="1">Belongs to the peptidase M17 family.</text>
</comment>
<dbReference type="Pfam" id="PF00883">
    <property type="entry name" value="Peptidase_M17"/>
    <property type="match status" value="1"/>
</dbReference>
<comment type="caution">
    <text evidence="10">The sequence shown here is derived from an EMBL/GenBank/DDBJ whole genome shotgun (WGS) entry which is preliminary data.</text>
</comment>
<comment type="function">
    <text evidence="6">Presumably involved in the processing and regular turnover of intracellular proteins. Catalyzes the removal of unsubstituted N-terminal amino acids from various peptides.</text>
</comment>
<proteinExistence type="inferred from homology"/>
<evidence type="ECO:0000313" key="10">
    <source>
        <dbReference type="EMBL" id="PYF42566.1"/>
    </source>
</evidence>
<dbReference type="CDD" id="cd00433">
    <property type="entry name" value="Peptidase_M17"/>
    <property type="match status" value="1"/>
</dbReference>
<evidence type="ECO:0000256" key="5">
    <source>
        <dbReference type="ARBA" id="ARBA00033172"/>
    </source>
</evidence>
<dbReference type="EMBL" id="QKLP01000010">
    <property type="protein sequence ID" value="PYF42566.1"/>
    <property type="molecule type" value="Genomic_DNA"/>
</dbReference>
<dbReference type="Gene3D" id="3.40.630.10">
    <property type="entry name" value="Zn peptidases"/>
    <property type="match status" value="1"/>
</dbReference>
<dbReference type="GO" id="GO:0006508">
    <property type="term" value="P:proteolysis"/>
    <property type="evidence" value="ECO:0007669"/>
    <property type="project" value="UniProtKB-KW"/>
</dbReference>
<evidence type="ECO:0000256" key="2">
    <source>
        <dbReference type="ARBA" id="ARBA00022438"/>
    </source>
</evidence>
<evidence type="ECO:0000313" key="11">
    <source>
        <dbReference type="Proteomes" id="UP000247715"/>
    </source>
</evidence>
<organism evidence="10 11">
    <name type="scientific">Metamycoplasma alkalescens</name>
    <dbReference type="NCBI Taxonomy" id="45363"/>
    <lineage>
        <taxon>Bacteria</taxon>
        <taxon>Bacillati</taxon>
        <taxon>Mycoplasmatota</taxon>
        <taxon>Mycoplasmoidales</taxon>
        <taxon>Metamycoplasmataceae</taxon>
        <taxon>Metamycoplasma</taxon>
    </lineage>
</organism>
<sequence length="454" mass="50535">MISNYKTLRNDDMLLKVAYEGQEFCSCVATTHKYITEDFEKNIAHIYVSKEVKDYYGFLKIVDHIINLKRRNYQIDVESFASLPFLSIEEVLRAFITRIAFFDAKLYSAKKETKKQNKVNLSLYLEDESYSKFAKKLITISENVTKTRNLQITPPNIATSEWIAKEIEKDFADTKSISVKILKKDEIKKLGMGLLLAVNSGSSYDPRVVVLEYSGNKKSKEKFVYVGKGITFDSGGYNTKGYHMEGMKFDMSGSAIVAYALKTIAQLKIKANVAAVMMLTDNTIDTHATVPESVVTSMSGKSVEITDTDAEGRLVLGDGIYYAAKNLKASLIVDVATLTGAMVRALGKTYSGIYATNDQRWNDFEDAAKIAHEKVWRLPMHKDFDKTNKASLVADLCNYNSNAKSDSNAAAMFLNEFANGVDFIHCDIAGTADAKNMGLGILVSTLVELAEKQS</sequence>
<evidence type="ECO:0000256" key="8">
    <source>
        <dbReference type="ARBA" id="ARBA00050061"/>
    </source>
</evidence>
<evidence type="ECO:0000256" key="3">
    <source>
        <dbReference type="ARBA" id="ARBA00022670"/>
    </source>
</evidence>
<dbReference type="Proteomes" id="UP000247715">
    <property type="component" value="Unassembled WGS sequence"/>
</dbReference>
<dbReference type="PANTHER" id="PTHR11963">
    <property type="entry name" value="LEUCINE AMINOPEPTIDASE-RELATED"/>
    <property type="match status" value="1"/>
</dbReference>
<keyword evidence="2 10" id="KW-0031">Aminopeptidase</keyword>
<dbReference type="GO" id="GO:0070006">
    <property type="term" value="F:metalloaminopeptidase activity"/>
    <property type="evidence" value="ECO:0007669"/>
    <property type="project" value="InterPro"/>
</dbReference>
<keyword evidence="3" id="KW-0645">Protease</keyword>
<dbReference type="SUPFAM" id="SSF53187">
    <property type="entry name" value="Zn-dependent exopeptidases"/>
    <property type="match status" value="1"/>
</dbReference>
<name>A0A318UIG1_9BACT</name>
<feature type="domain" description="Cytosol aminopeptidase" evidence="9">
    <location>
        <begin position="147"/>
        <end position="445"/>
    </location>
</feature>
<protein>
    <recommendedName>
        <fullName evidence="7">Probable cytosol aminopeptidase</fullName>
    </recommendedName>
    <alternativeName>
        <fullName evidence="8">Leucine aminopeptidase</fullName>
    </alternativeName>
    <alternativeName>
        <fullName evidence="5">Leucyl aminopeptidase</fullName>
    </alternativeName>
</protein>
<keyword evidence="4" id="KW-0378">Hydrolase</keyword>
<dbReference type="InterPro" id="IPR000819">
    <property type="entry name" value="Peptidase_M17_C"/>
</dbReference>
<dbReference type="GO" id="GO:0030145">
    <property type="term" value="F:manganese ion binding"/>
    <property type="evidence" value="ECO:0007669"/>
    <property type="project" value="InterPro"/>
</dbReference>
<dbReference type="InterPro" id="IPR011356">
    <property type="entry name" value="Leucine_aapep/pepB"/>
</dbReference>
<dbReference type="AlphaFoldDB" id="A0A318UIG1"/>
<accession>A0A318UIG1</accession>
<gene>
    <name evidence="10" type="ORF">BCF88_11021</name>
</gene>
<dbReference type="GO" id="GO:0005737">
    <property type="term" value="C:cytoplasm"/>
    <property type="evidence" value="ECO:0007669"/>
    <property type="project" value="InterPro"/>
</dbReference>
<evidence type="ECO:0000256" key="6">
    <source>
        <dbReference type="ARBA" id="ARBA00049972"/>
    </source>
</evidence>
<dbReference type="PANTHER" id="PTHR11963:SF23">
    <property type="entry name" value="CYTOSOL AMINOPEPTIDASE"/>
    <property type="match status" value="1"/>
</dbReference>
<dbReference type="RefSeq" id="WP_110858412.1">
    <property type="nucleotide sequence ID" value="NZ_LS991949.1"/>
</dbReference>